<evidence type="ECO:0000259" key="1">
    <source>
        <dbReference type="PROSITE" id="PS51832"/>
    </source>
</evidence>
<name>A0ABU1YSV5_ROSSA</name>
<dbReference type="Gene3D" id="1.10.3210.10">
    <property type="entry name" value="Hypothetical protein af1432"/>
    <property type="match status" value="1"/>
</dbReference>
<evidence type="ECO:0000313" key="3">
    <source>
        <dbReference type="Proteomes" id="UP001180453"/>
    </source>
</evidence>
<evidence type="ECO:0000313" key="2">
    <source>
        <dbReference type="EMBL" id="MDR7271325.1"/>
    </source>
</evidence>
<proteinExistence type="predicted"/>
<dbReference type="EMBL" id="JAVDXU010000003">
    <property type="protein sequence ID" value="MDR7271325.1"/>
    <property type="molecule type" value="Genomic_DNA"/>
</dbReference>
<dbReference type="PANTHER" id="PTHR45228">
    <property type="entry name" value="CYCLIC DI-GMP PHOSPHODIESTERASE TM_0186-RELATED"/>
    <property type="match status" value="1"/>
</dbReference>
<dbReference type="InterPro" id="IPR003607">
    <property type="entry name" value="HD/PDEase_dom"/>
</dbReference>
<dbReference type="Proteomes" id="UP001180453">
    <property type="component" value="Unassembled WGS sequence"/>
</dbReference>
<reference evidence="2 3" key="1">
    <citation type="submission" date="2023-07" db="EMBL/GenBank/DDBJ databases">
        <title>Sorghum-associated microbial communities from plants grown in Nebraska, USA.</title>
        <authorList>
            <person name="Schachtman D."/>
        </authorList>
    </citation>
    <scope>NUCLEOTIDE SEQUENCE [LARGE SCALE GENOMIC DNA]</scope>
    <source>
        <strain evidence="2 3">BE314</strain>
    </source>
</reference>
<dbReference type="InterPro" id="IPR037522">
    <property type="entry name" value="HD_GYP_dom"/>
</dbReference>
<comment type="caution">
    <text evidence="2">The sequence shown here is derived from an EMBL/GenBank/DDBJ whole genome shotgun (WGS) entry which is preliminary data.</text>
</comment>
<dbReference type="SUPFAM" id="SSF109604">
    <property type="entry name" value="HD-domain/PDEase-like"/>
    <property type="match status" value="1"/>
</dbReference>
<organism evidence="2 3">
    <name type="scientific">Roseateles saccharophilus</name>
    <name type="common">Pseudomonas saccharophila</name>
    <dbReference type="NCBI Taxonomy" id="304"/>
    <lineage>
        <taxon>Bacteria</taxon>
        <taxon>Pseudomonadati</taxon>
        <taxon>Pseudomonadota</taxon>
        <taxon>Betaproteobacteria</taxon>
        <taxon>Burkholderiales</taxon>
        <taxon>Sphaerotilaceae</taxon>
        <taxon>Roseateles</taxon>
    </lineage>
</organism>
<dbReference type="InterPro" id="IPR052020">
    <property type="entry name" value="Cyclic_di-GMP/3'3'-cGAMP_PDE"/>
</dbReference>
<dbReference type="CDD" id="cd00077">
    <property type="entry name" value="HDc"/>
    <property type="match status" value="1"/>
</dbReference>
<dbReference type="SMART" id="SM00471">
    <property type="entry name" value="HDc"/>
    <property type="match status" value="1"/>
</dbReference>
<gene>
    <name evidence="2" type="ORF">J2X20_003993</name>
</gene>
<sequence>MRAHSEAVLAPGAADAGPAVDHHGLRTAWLAGRIARFLELDAATVEGVEEAASFHDVGKRFVDESVLSKPGRLDAGERHQVEMHVVFGAWTLLSGGPPRRLAAQVALLHHEWWNGRGYPFGLARLAIPLAARITAVADVFDALSEERCYKPAWPLRDVMAYVASQRGRQFDPRCADAMREVAARLPVDWHQQALGVSSLGSLEISSVPTLLQGDELSRGMHTRCFV</sequence>
<feature type="domain" description="HD-GYP" evidence="1">
    <location>
        <begin position="1"/>
        <end position="194"/>
    </location>
</feature>
<accession>A0ABU1YSV5</accession>
<protein>
    <submittedName>
        <fullName evidence="2">HD-GYP domain-containing protein (C-di-GMP phosphodiesterase class II)</fullName>
    </submittedName>
</protein>
<keyword evidence="3" id="KW-1185">Reference proteome</keyword>
<dbReference type="RefSeq" id="WP_310268367.1">
    <property type="nucleotide sequence ID" value="NZ_JAVDXU010000003.1"/>
</dbReference>
<dbReference type="PROSITE" id="PS51832">
    <property type="entry name" value="HD_GYP"/>
    <property type="match status" value="1"/>
</dbReference>
<dbReference type="Pfam" id="PF13487">
    <property type="entry name" value="HD_5"/>
    <property type="match status" value="1"/>
</dbReference>
<dbReference type="PANTHER" id="PTHR45228:SF1">
    <property type="entry name" value="CYCLIC DI-GMP PHOSPHODIESTERASE TM_0186"/>
    <property type="match status" value="1"/>
</dbReference>